<proteinExistence type="predicted"/>
<reference evidence="1 2" key="1">
    <citation type="submission" date="2016-10" db="EMBL/GenBank/DDBJ databases">
        <authorList>
            <person name="de Groot N.N."/>
        </authorList>
    </citation>
    <scope>NUCLEOTIDE SEQUENCE [LARGE SCALE GENOMIC DNA]</scope>
    <source>
        <strain evidence="1 2">DSM 26656</strain>
    </source>
</reference>
<dbReference type="Proteomes" id="UP000236743">
    <property type="component" value="Unassembled WGS sequence"/>
</dbReference>
<name>A0A1H5XJ34_9HYPH</name>
<gene>
    <name evidence="1" type="ORF">SAMN04488115_103268</name>
</gene>
<keyword evidence="2" id="KW-1185">Reference proteome</keyword>
<evidence type="ECO:0000313" key="1">
    <source>
        <dbReference type="EMBL" id="SEG11742.1"/>
    </source>
</evidence>
<evidence type="ECO:0000313" key="2">
    <source>
        <dbReference type="Proteomes" id="UP000236743"/>
    </source>
</evidence>
<dbReference type="EMBL" id="FNUY01000003">
    <property type="protein sequence ID" value="SEG11742.1"/>
    <property type="molecule type" value="Genomic_DNA"/>
</dbReference>
<dbReference type="RefSeq" id="WP_103872115.1">
    <property type="nucleotide sequence ID" value="NZ_FNUY01000003.1"/>
</dbReference>
<sequence length="59" mass="6426">MFRILLIIVVIAIGYDAVVHSGYYTRQIWTGVVGLTDSAVGSAKQLGEKVRDETATKTN</sequence>
<organism evidence="1 2">
    <name type="scientific">Bosea lathyri</name>
    <dbReference type="NCBI Taxonomy" id="1036778"/>
    <lineage>
        <taxon>Bacteria</taxon>
        <taxon>Pseudomonadati</taxon>
        <taxon>Pseudomonadota</taxon>
        <taxon>Alphaproteobacteria</taxon>
        <taxon>Hyphomicrobiales</taxon>
        <taxon>Boseaceae</taxon>
        <taxon>Bosea</taxon>
    </lineage>
</organism>
<dbReference type="AlphaFoldDB" id="A0A1H5XJ34"/>
<dbReference type="OrthoDB" id="8163564at2"/>
<accession>A0A1H5XJ34</accession>
<protein>
    <submittedName>
        <fullName evidence="1">Uncharacterized protein</fullName>
    </submittedName>
</protein>